<dbReference type="PANTHER" id="PTHR33507:SF3">
    <property type="entry name" value="INNER MEMBRANE PROTEIN YBBJ"/>
    <property type="match status" value="1"/>
</dbReference>
<dbReference type="PANTHER" id="PTHR33507">
    <property type="entry name" value="INNER MEMBRANE PROTEIN YBBJ"/>
    <property type="match status" value="1"/>
</dbReference>
<dbReference type="RefSeq" id="WP_245201603.1">
    <property type="nucleotide sequence ID" value="NZ_BAAADY010000002.1"/>
</dbReference>
<name>A0A7X5XXD7_9SPHN</name>
<dbReference type="Gene3D" id="2.40.50.140">
    <property type="entry name" value="Nucleic acid-binding proteins"/>
    <property type="match status" value="1"/>
</dbReference>
<keyword evidence="3 5" id="KW-1133">Transmembrane helix</keyword>
<protein>
    <recommendedName>
        <fullName evidence="6">NfeD-like C-terminal domain-containing protein</fullName>
    </recommendedName>
</protein>
<dbReference type="EMBL" id="JAATJB010000003">
    <property type="protein sequence ID" value="NJB97117.1"/>
    <property type="molecule type" value="Genomic_DNA"/>
</dbReference>
<gene>
    <name evidence="7" type="ORF">GGR89_001423</name>
</gene>
<keyword evidence="8" id="KW-1185">Reference proteome</keyword>
<sequence>MDWLQHPPLLWLIAAVALGIAELVVPGVFLVFLAVAAAIMGGLTLLFPDLPLAGQLLGFAGWSAVAVLIGRRWYQDFPVESADPLLNDRVARLVGEVVTVVEPVSDHGGRVRVGDGEWSARGPDAPAGARVRITGATGATLCVEPLPTLPQN</sequence>
<evidence type="ECO:0000256" key="3">
    <source>
        <dbReference type="ARBA" id="ARBA00022989"/>
    </source>
</evidence>
<evidence type="ECO:0000313" key="8">
    <source>
        <dbReference type="Proteomes" id="UP000531251"/>
    </source>
</evidence>
<dbReference type="InterPro" id="IPR052165">
    <property type="entry name" value="Membrane_assoc_protease"/>
</dbReference>
<dbReference type="InterPro" id="IPR012340">
    <property type="entry name" value="NA-bd_OB-fold"/>
</dbReference>
<dbReference type="Pfam" id="PF01957">
    <property type="entry name" value="NfeD"/>
    <property type="match status" value="1"/>
</dbReference>
<comment type="caution">
    <text evidence="7">The sequence shown here is derived from an EMBL/GenBank/DDBJ whole genome shotgun (WGS) entry which is preliminary data.</text>
</comment>
<evidence type="ECO:0000256" key="2">
    <source>
        <dbReference type="ARBA" id="ARBA00022692"/>
    </source>
</evidence>
<evidence type="ECO:0000256" key="5">
    <source>
        <dbReference type="SAM" id="Phobius"/>
    </source>
</evidence>
<proteinExistence type="predicted"/>
<evidence type="ECO:0000259" key="6">
    <source>
        <dbReference type="Pfam" id="PF01957"/>
    </source>
</evidence>
<feature type="domain" description="NfeD-like C-terminal" evidence="6">
    <location>
        <begin position="91"/>
        <end position="145"/>
    </location>
</feature>
<evidence type="ECO:0000256" key="1">
    <source>
        <dbReference type="ARBA" id="ARBA00004141"/>
    </source>
</evidence>
<keyword evidence="4 5" id="KW-0472">Membrane</keyword>
<dbReference type="GO" id="GO:0005886">
    <property type="term" value="C:plasma membrane"/>
    <property type="evidence" value="ECO:0007669"/>
    <property type="project" value="TreeGrafter"/>
</dbReference>
<organism evidence="7 8">
    <name type="scientific">Sphingomonas trueperi</name>
    <dbReference type="NCBI Taxonomy" id="53317"/>
    <lineage>
        <taxon>Bacteria</taxon>
        <taxon>Pseudomonadati</taxon>
        <taxon>Pseudomonadota</taxon>
        <taxon>Alphaproteobacteria</taxon>
        <taxon>Sphingomonadales</taxon>
        <taxon>Sphingomonadaceae</taxon>
        <taxon>Sphingomonas</taxon>
    </lineage>
</organism>
<evidence type="ECO:0000256" key="4">
    <source>
        <dbReference type="ARBA" id="ARBA00023136"/>
    </source>
</evidence>
<dbReference type="AlphaFoldDB" id="A0A7X5XXD7"/>
<feature type="transmembrane region" description="Helical" evidence="5">
    <location>
        <begin position="9"/>
        <end position="40"/>
    </location>
</feature>
<accession>A0A7X5XXD7</accession>
<evidence type="ECO:0000313" key="7">
    <source>
        <dbReference type="EMBL" id="NJB97117.1"/>
    </source>
</evidence>
<comment type="subcellular location">
    <subcellularLocation>
        <location evidence="1">Membrane</location>
        <topology evidence="1">Multi-pass membrane protein</topology>
    </subcellularLocation>
</comment>
<feature type="transmembrane region" description="Helical" evidence="5">
    <location>
        <begin position="52"/>
        <end position="70"/>
    </location>
</feature>
<keyword evidence="2 5" id="KW-0812">Transmembrane</keyword>
<reference evidence="7 8" key="1">
    <citation type="submission" date="2020-03" db="EMBL/GenBank/DDBJ databases">
        <title>Genomic Encyclopedia of Type Strains, Phase IV (KMG-IV): sequencing the most valuable type-strain genomes for metagenomic binning, comparative biology and taxonomic classification.</title>
        <authorList>
            <person name="Goeker M."/>
        </authorList>
    </citation>
    <scope>NUCLEOTIDE SEQUENCE [LARGE SCALE GENOMIC DNA]</scope>
    <source>
        <strain evidence="7 8">DSM 7225</strain>
    </source>
</reference>
<dbReference type="InterPro" id="IPR002810">
    <property type="entry name" value="NfeD-like_C"/>
</dbReference>
<dbReference type="Proteomes" id="UP000531251">
    <property type="component" value="Unassembled WGS sequence"/>
</dbReference>